<evidence type="ECO:0000313" key="7">
    <source>
        <dbReference type="Proteomes" id="UP000593812"/>
    </source>
</evidence>
<evidence type="ECO:0000256" key="1">
    <source>
        <dbReference type="ARBA" id="ARBA00009437"/>
    </source>
</evidence>
<evidence type="ECO:0000259" key="5">
    <source>
        <dbReference type="PROSITE" id="PS50931"/>
    </source>
</evidence>
<keyword evidence="4" id="KW-0804">Transcription</keyword>
<dbReference type="InterPro" id="IPR036390">
    <property type="entry name" value="WH_DNA-bd_sf"/>
</dbReference>
<dbReference type="PRINTS" id="PR00039">
    <property type="entry name" value="HTHLYSR"/>
</dbReference>
<dbReference type="SUPFAM" id="SSF46785">
    <property type="entry name" value="Winged helix' DNA-binding domain"/>
    <property type="match status" value="1"/>
</dbReference>
<dbReference type="FunFam" id="1.10.10.10:FF:000001">
    <property type="entry name" value="LysR family transcriptional regulator"/>
    <property type="match status" value="1"/>
</dbReference>
<dbReference type="RefSeq" id="WP_194088152.1">
    <property type="nucleotide sequence ID" value="NZ_CP048654.1"/>
</dbReference>
<evidence type="ECO:0000313" key="6">
    <source>
        <dbReference type="EMBL" id="QOW42766.1"/>
    </source>
</evidence>
<proteinExistence type="inferred from homology"/>
<protein>
    <submittedName>
        <fullName evidence="6">LysR family transcriptional regulator</fullName>
    </submittedName>
</protein>
<dbReference type="GO" id="GO:0003700">
    <property type="term" value="F:DNA-binding transcription factor activity"/>
    <property type="evidence" value="ECO:0007669"/>
    <property type="project" value="InterPro"/>
</dbReference>
<dbReference type="GO" id="GO:0003677">
    <property type="term" value="F:DNA binding"/>
    <property type="evidence" value="ECO:0007669"/>
    <property type="project" value="UniProtKB-KW"/>
</dbReference>
<dbReference type="AlphaFoldDB" id="A0A7S7AER0"/>
<comment type="similarity">
    <text evidence="1">Belongs to the LysR transcriptional regulatory family.</text>
</comment>
<reference evidence="6 7" key="1">
    <citation type="submission" date="2020-02" db="EMBL/GenBank/DDBJ databases">
        <title>Tigecycline-resistant Acinetobacter species from pigs and migratory birds.</title>
        <authorList>
            <person name="Chen C."/>
            <person name="Sun J."/>
            <person name="Liao X.-P."/>
            <person name="Liu Y.-H."/>
        </authorList>
    </citation>
    <scope>NUCLEOTIDE SEQUENCE [LARGE SCALE GENOMIC DNA]</scope>
    <source>
        <strain evidence="6 7">C15_T</strain>
    </source>
</reference>
<dbReference type="Proteomes" id="UP000593812">
    <property type="component" value="Chromosome"/>
</dbReference>
<dbReference type="PROSITE" id="PS50931">
    <property type="entry name" value="HTH_LYSR"/>
    <property type="match status" value="1"/>
</dbReference>
<evidence type="ECO:0000256" key="4">
    <source>
        <dbReference type="ARBA" id="ARBA00023163"/>
    </source>
</evidence>
<dbReference type="PANTHER" id="PTHR30346">
    <property type="entry name" value="TRANSCRIPTIONAL DUAL REGULATOR HCAR-RELATED"/>
    <property type="match status" value="1"/>
</dbReference>
<dbReference type="InterPro" id="IPR036388">
    <property type="entry name" value="WH-like_DNA-bd_sf"/>
</dbReference>
<feature type="domain" description="HTH lysR-type" evidence="5">
    <location>
        <begin position="19"/>
        <end position="76"/>
    </location>
</feature>
<dbReference type="EMBL" id="CP048654">
    <property type="protein sequence ID" value="QOW42766.1"/>
    <property type="molecule type" value="Genomic_DNA"/>
</dbReference>
<dbReference type="GO" id="GO:0032993">
    <property type="term" value="C:protein-DNA complex"/>
    <property type="evidence" value="ECO:0007669"/>
    <property type="project" value="TreeGrafter"/>
</dbReference>
<accession>A0A7S7AER0</accession>
<dbReference type="Pfam" id="PF00126">
    <property type="entry name" value="HTH_1"/>
    <property type="match status" value="1"/>
</dbReference>
<sequence>MRRTNHRNLVNVGILSGRIPLISLVQFIAVAEHLNFRHAAKALGISQSSVSARVKALEDNLGVLLFERHARGVRLTDAGRHFMERVTAGVDQLDHAVRPRSDGHWLAMSSNGRHFG</sequence>
<keyword evidence="3" id="KW-0238">DNA-binding</keyword>
<name>A0A7S7AER0_9GAMM</name>
<evidence type="ECO:0000256" key="2">
    <source>
        <dbReference type="ARBA" id="ARBA00023015"/>
    </source>
</evidence>
<dbReference type="Gene3D" id="1.10.10.10">
    <property type="entry name" value="Winged helix-like DNA-binding domain superfamily/Winged helix DNA-binding domain"/>
    <property type="match status" value="1"/>
</dbReference>
<dbReference type="PANTHER" id="PTHR30346:SF0">
    <property type="entry name" value="HCA OPERON TRANSCRIPTIONAL ACTIVATOR HCAR"/>
    <property type="match status" value="1"/>
</dbReference>
<keyword evidence="2" id="KW-0805">Transcription regulation</keyword>
<organism evidence="6 7">
    <name type="scientific">Acinetobacter indicus</name>
    <dbReference type="NCBI Taxonomy" id="756892"/>
    <lineage>
        <taxon>Bacteria</taxon>
        <taxon>Pseudomonadati</taxon>
        <taxon>Pseudomonadota</taxon>
        <taxon>Gammaproteobacteria</taxon>
        <taxon>Moraxellales</taxon>
        <taxon>Moraxellaceae</taxon>
        <taxon>Acinetobacter</taxon>
    </lineage>
</organism>
<dbReference type="InterPro" id="IPR000847">
    <property type="entry name" value="LysR_HTH_N"/>
</dbReference>
<gene>
    <name evidence="6" type="ORF">G0027_07775</name>
</gene>
<evidence type="ECO:0000256" key="3">
    <source>
        <dbReference type="ARBA" id="ARBA00023125"/>
    </source>
</evidence>